<dbReference type="Pfam" id="PF00647">
    <property type="entry name" value="EF1G"/>
    <property type="match status" value="1"/>
</dbReference>
<evidence type="ECO:0000256" key="5">
    <source>
        <dbReference type="SAM" id="MobiDB-lite"/>
    </source>
</evidence>
<dbReference type="Proteomes" id="UP000230750">
    <property type="component" value="Unassembled WGS sequence"/>
</dbReference>
<proteinExistence type="predicted"/>
<dbReference type="EMBL" id="MRZV01000031">
    <property type="protein sequence ID" value="PIK61483.1"/>
    <property type="molecule type" value="Genomic_DNA"/>
</dbReference>
<dbReference type="InterPro" id="IPR001662">
    <property type="entry name" value="EF1B_G_C"/>
</dbReference>
<dbReference type="Gene3D" id="1.20.1050.10">
    <property type="match status" value="1"/>
</dbReference>
<dbReference type="FunFam" id="3.40.30.10:FF:000233">
    <property type="entry name" value="Elongation factor 1-gamma"/>
    <property type="match status" value="1"/>
</dbReference>
<dbReference type="STRING" id="307972.A0A2G8LMK0"/>
<dbReference type="Gene3D" id="3.40.30.10">
    <property type="entry name" value="Glutaredoxin"/>
    <property type="match status" value="1"/>
</dbReference>
<dbReference type="SFLD" id="SFLDG00358">
    <property type="entry name" value="Main_(cytGST)"/>
    <property type="match status" value="1"/>
</dbReference>
<keyword evidence="3 4" id="KW-0648">Protein biosynthesis</keyword>
<accession>A0A2G8LMK0</accession>
<sequence length="427" mass="48813">MKRTIMALSSEGDSLETLYTYPENVRASKVLIAAKYSGVNIDVVQDPPAFKLGETNKSADFLKKFPLGKVPAFEGSDGTLLYESNAIAYYVSNEQLRGSSAKDQALVQQFVHFAENEILPSAATWVYPTLGMMQFNKQNTERAKAQVKKVFDYLNEYLKTRTFLVGERATLADISVACNLLLLYKQVLDPAFRKPYGNVNRYFVTLVNQPQFKEVLGQVQLADKQAQFDAAKYAELSGGGKKDKKPEKGKQEKKGKKSKKENADVPDVPPPPKKVEPFTDFPQSKFILDAWKKIYSNEDKATKALPWLWENLDKENYSVWYCEYKYADELNMLFMTSNLINGKMYKHSFATMLIFGEDKNSTLSGVWIWKGQDLIFPLDDGWTREYDLYDWRKLNVDDAADKKLVEEYFIMKGDFGGKKLYDGEVFK</sequence>
<dbReference type="InterPro" id="IPR004045">
    <property type="entry name" value="Glutathione_S-Trfase_N"/>
</dbReference>
<evidence type="ECO:0000313" key="9">
    <source>
        <dbReference type="EMBL" id="PIK61483.1"/>
    </source>
</evidence>
<dbReference type="InterPro" id="IPR040079">
    <property type="entry name" value="Glutathione_S-Trfase"/>
</dbReference>
<feature type="domain" description="EF-1-gamma C-terminal" evidence="6">
    <location>
        <begin position="274"/>
        <end position="427"/>
    </location>
</feature>
<dbReference type="Pfam" id="PF02798">
    <property type="entry name" value="GST_N"/>
    <property type="match status" value="1"/>
</dbReference>
<dbReference type="InterPro" id="IPR050802">
    <property type="entry name" value="EF-GSTs"/>
</dbReference>
<dbReference type="PROSITE" id="PS50040">
    <property type="entry name" value="EF1G_C"/>
    <property type="match status" value="1"/>
</dbReference>
<dbReference type="InterPro" id="IPR004046">
    <property type="entry name" value="GST_C"/>
</dbReference>
<dbReference type="CDD" id="cd03181">
    <property type="entry name" value="GST_C_EF1Bgamma_like"/>
    <property type="match status" value="1"/>
</dbReference>
<feature type="region of interest" description="Disordered" evidence="5">
    <location>
        <begin position="237"/>
        <end position="276"/>
    </location>
</feature>
<evidence type="ECO:0000259" key="8">
    <source>
        <dbReference type="PROSITE" id="PS50405"/>
    </source>
</evidence>
<keyword evidence="10" id="KW-1185">Reference proteome</keyword>
<dbReference type="InterPro" id="IPR036282">
    <property type="entry name" value="Glutathione-S-Trfase_C_sf"/>
</dbReference>
<evidence type="ECO:0000256" key="3">
    <source>
        <dbReference type="ARBA" id="ARBA00022917"/>
    </source>
</evidence>
<name>A0A2G8LMK0_STIJA</name>
<evidence type="ECO:0000256" key="2">
    <source>
        <dbReference type="ARBA" id="ARBA00022768"/>
    </source>
</evidence>
<dbReference type="SUPFAM" id="SSF47616">
    <property type="entry name" value="GST C-terminal domain-like"/>
    <property type="match status" value="1"/>
</dbReference>
<dbReference type="SUPFAM" id="SSF52833">
    <property type="entry name" value="Thioredoxin-like"/>
    <property type="match status" value="1"/>
</dbReference>
<dbReference type="PROSITE" id="PS50405">
    <property type="entry name" value="GST_CTER"/>
    <property type="match status" value="1"/>
</dbReference>
<dbReference type="GO" id="GO:0005737">
    <property type="term" value="C:cytoplasm"/>
    <property type="evidence" value="ECO:0007669"/>
    <property type="project" value="TreeGrafter"/>
</dbReference>
<dbReference type="AlphaFoldDB" id="A0A2G8LMK0"/>
<dbReference type="PANTHER" id="PTHR43986:SF1">
    <property type="entry name" value="ELONGATION FACTOR 1-GAMMA"/>
    <property type="match status" value="1"/>
</dbReference>
<dbReference type="FunFam" id="3.30.70.1010:FF:000001">
    <property type="entry name" value="Elongation factor 1-gamma 1"/>
    <property type="match status" value="1"/>
</dbReference>
<evidence type="ECO:0000313" key="10">
    <source>
        <dbReference type="Proteomes" id="UP000230750"/>
    </source>
</evidence>
<dbReference type="InterPro" id="IPR036249">
    <property type="entry name" value="Thioredoxin-like_sf"/>
</dbReference>
<feature type="compositionally biased region" description="Basic and acidic residues" evidence="5">
    <location>
        <begin position="240"/>
        <end position="252"/>
    </location>
</feature>
<evidence type="ECO:0000256" key="1">
    <source>
        <dbReference type="ARBA" id="ARBA00022218"/>
    </source>
</evidence>
<comment type="caution">
    <text evidence="9">The sequence shown here is derived from an EMBL/GenBank/DDBJ whole genome shotgun (WGS) entry which is preliminary data.</text>
</comment>
<dbReference type="GO" id="GO:0003746">
    <property type="term" value="F:translation elongation factor activity"/>
    <property type="evidence" value="ECO:0007669"/>
    <property type="project" value="UniProtKB-UniRule"/>
</dbReference>
<protein>
    <recommendedName>
        <fullName evidence="1">Elongation factor 1-gamma</fullName>
    </recommendedName>
</protein>
<dbReference type="SUPFAM" id="SSF89942">
    <property type="entry name" value="eEF1-gamma domain"/>
    <property type="match status" value="1"/>
</dbReference>
<dbReference type="OrthoDB" id="249703at2759"/>
<evidence type="ECO:0000259" key="7">
    <source>
        <dbReference type="PROSITE" id="PS50404"/>
    </source>
</evidence>
<dbReference type="SMART" id="SM01183">
    <property type="entry name" value="EF1G"/>
    <property type="match status" value="1"/>
</dbReference>
<reference evidence="9 10" key="1">
    <citation type="journal article" date="2017" name="PLoS Biol.">
        <title>The sea cucumber genome provides insights into morphological evolution and visceral regeneration.</title>
        <authorList>
            <person name="Zhang X."/>
            <person name="Sun L."/>
            <person name="Yuan J."/>
            <person name="Sun Y."/>
            <person name="Gao Y."/>
            <person name="Zhang L."/>
            <person name="Li S."/>
            <person name="Dai H."/>
            <person name="Hamel J.F."/>
            <person name="Liu C."/>
            <person name="Yu Y."/>
            <person name="Liu S."/>
            <person name="Lin W."/>
            <person name="Guo K."/>
            <person name="Jin S."/>
            <person name="Xu P."/>
            <person name="Storey K.B."/>
            <person name="Huan P."/>
            <person name="Zhang T."/>
            <person name="Zhou Y."/>
            <person name="Zhang J."/>
            <person name="Lin C."/>
            <person name="Li X."/>
            <person name="Xing L."/>
            <person name="Huo D."/>
            <person name="Sun M."/>
            <person name="Wang L."/>
            <person name="Mercier A."/>
            <person name="Li F."/>
            <person name="Yang H."/>
            <person name="Xiang J."/>
        </authorList>
    </citation>
    <scope>NUCLEOTIDE SEQUENCE [LARGE SCALE GENOMIC DNA]</scope>
    <source>
        <strain evidence="9">Shaxun</strain>
        <tissue evidence="9">Muscle</tissue>
    </source>
</reference>
<dbReference type="Gene3D" id="3.30.70.1010">
    <property type="entry name" value="Translation elongation factor EF1B, gamma chain, conserved domain"/>
    <property type="match status" value="1"/>
</dbReference>
<dbReference type="FunFam" id="1.20.1050.10:FF:000006">
    <property type="entry name" value="Elongation factor 1 gamma"/>
    <property type="match status" value="1"/>
</dbReference>
<feature type="domain" description="GST C-terminal" evidence="8">
    <location>
        <begin position="100"/>
        <end position="228"/>
    </location>
</feature>
<keyword evidence="2 4" id="KW-0251">Elongation factor</keyword>
<dbReference type="PROSITE" id="PS50404">
    <property type="entry name" value="GST_NTER"/>
    <property type="match status" value="1"/>
</dbReference>
<organism evidence="9 10">
    <name type="scientific">Stichopus japonicus</name>
    <name type="common">Sea cucumber</name>
    <dbReference type="NCBI Taxonomy" id="307972"/>
    <lineage>
        <taxon>Eukaryota</taxon>
        <taxon>Metazoa</taxon>
        <taxon>Echinodermata</taxon>
        <taxon>Eleutherozoa</taxon>
        <taxon>Echinozoa</taxon>
        <taxon>Holothuroidea</taxon>
        <taxon>Aspidochirotacea</taxon>
        <taxon>Aspidochirotida</taxon>
        <taxon>Stichopodidae</taxon>
        <taxon>Apostichopus</taxon>
    </lineage>
</organism>
<dbReference type="PANTHER" id="PTHR43986">
    <property type="entry name" value="ELONGATION FACTOR 1-GAMMA"/>
    <property type="match status" value="1"/>
</dbReference>
<evidence type="ECO:0000256" key="4">
    <source>
        <dbReference type="PROSITE-ProRule" id="PRU00519"/>
    </source>
</evidence>
<feature type="domain" description="GST N-terminal" evidence="7">
    <location>
        <begin position="14"/>
        <end position="99"/>
    </location>
</feature>
<evidence type="ECO:0000259" key="6">
    <source>
        <dbReference type="PROSITE" id="PS50040"/>
    </source>
</evidence>
<dbReference type="SFLD" id="SFLDS00019">
    <property type="entry name" value="Glutathione_Transferase_(cytos"/>
    <property type="match status" value="1"/>
</dbReference>
<dbReference type="GO" id="GO:0005634">
    <property type="term" value="C:nucleus"/>
    <property type="evidence" value="ECO:0007669"/>
    <property type="project" value="TreeGrafter"/>
</dbReference>
<dbReference type="CDD" id="cd03044">
    <property type="entry name" value="GST_N_EF1Bgamma"/>
    <property type="match status" value="1"/>
</dbReference>
<dbReference type="Pfam" id="PF00043">
    <property type="entry name" value="GST_C"/>
    <property type="match status" value="1"/>
</dbReference>
<dbReference type="InterPro" id="IPR036433">
    <property type="entry name" value="EF1B_G_C_sf"/>
</dbReference>
<dbReference type="InterPro" id="IPR010987">
    <property type="entry name" value="Glutathione-S-Trfase_C-like"/>
</dbReference>
<gene>
    <name evidence="9" type="ORF">BSL78_01608</name>
</gene>